<accession>A0A5D4GVV8</accession>
<evidence type="ECO:0000256" key="1">
    <source>
        <dbReference type="SAM" id="SignalP"/>
    </source>
</evidence>
<dbReference type="GO" id="GO:0006974">
    <property type="term" value="P:DNA damage response"/>
    <property type="evidence" value="ECO:0007669"/>
    <property type="project" value="TreeGrafter"/>
</dbReference>
<keyword evidence="3" id="KW-1185">Reference proteome</keyword>
<dbReference type="AlphaFoldDB" id="A0A5D4GVV8"/>
<dbReference type="RefSeq" id="WP_148916166.1">
    <property type="nucleotide sequence ID" value="NZ_VSZS01000066.1"/>
</dbReference>
<dbReference type="EMBL" id="VSZS01000066">
    <property type="protein sequence ID" value="TYR30630.1"/>
    <property type="molecule type" value="Genomic_DNA"/>
</dbReference>
<dbReference type="Gene3D" id="3.30.70.2970">
    <property type="entry name" value="Protein of unknown function (DUF541), domain 2"/>
    <property type="match status" value="1"/>
</dbReference>
<protein>
    <submittedName>
        <fullName evidence="2">SIMPL domain-containing protein</fullName>
    </submittedName>
</protein>
<dbReference type="InterPro" id="IPR052022">
    <property type="entry name" value="26kDa_periplasmic_antigen"/>
</dbReference>
<dbReference type="Proteomes" id="UP000323258">
    <property type="component" value="Unassembled WGS sequence"/>
</dbReference>
<feature type="chain" id="PRO_5022805941" evidence="1">
    <location>
        <begin position="23"/>
        <end position="242"/>
    </location>
</feature>
<gene>
    <name evidence="2" type="ORF">FY036_18130</name>
</gene>
<reference evidence="2 3" key="2">
    <citation type="submission" date="2019-09" db="EMBL/GenBank/DDBJ databases">
        <title>Mesorhizobium sp. MaA-C15 isolated from Microcystis aeruginosa.</title>
        <authorList>
            <person name="Jeong S.E."/>
            <person name="Jin H.M."/>
            <person name="Jeon C.O."/>
        </authorList>
    </citation>
    <scope>NUCLEOTIDE SEQUENCE [LARGE SCALE GENOMIC DNA]</scope>
    <source>
        <strain evidence="2 3">MaA-C15</strain>
    </source>
</reference>
<dbReference type="PANTHER" id="PTHR34387">
    <property type="entry name" value="SLR1258 PROTEIN"/>
    <property type="match status" value="1"/>
</dbReference>
<feature type="signal peptide" evidence="1">
    <location>
        <begin position="1"/>
        <end position="22"/>
    </location>
</feature>
<dbReference type="PANTHER" id="PTHR34387:SF2">
    <property type="entry name" value="SLR1258 PROTEIN"/>
    <property type="match status" value="1"/>
</dbReference>
<dbReference type="Gene3D" id="3.30.110.170">
    <property type="entry name" value="Protein of unknown function (DUF541), domain 1"/>
    <property type="match status" value="1"/>
</dbReference>
<evidence type="ECO:0000313" key="3">
    <source>
        <dbReference type="Proteomes" id="UP000323258"/>
    </source>
</evidence>
<organism evidence="2 3">
    <name type="scientific">Neoaquamicrobium microcysteis</name>
    <dbReference type="NCBI Taxonomy" id="2682781"/>
    <lineage>
        <taxon>Bacteria</taxon>
        <taxon>Pseudomonadati</taxon>
        <taxon>Pseudomonadota</taxon>
        <taxon>Alphaproteobacteria</taxon>
        <taxon>Hyphomicrobiales</taxon>
        <taxon>Phyllobacteriaceae</taxon>
        <taxon>Neoaquamicrobium</taxon>
    </lineage>
</organism>
<dbReference type="Pfam" id="PF04402">
    <property type="entry name" value="SIMPL"/>
    <property type="match status" value="1"/>
</dbReference>
<dbReference type="OrthoDB" id="9813144at2"/>
<keyword evidence="1" id="KW-0732">Signal</keyword>
<dbReference type="InterPro" id="IPR007497">
    <property type="entry name" value="SIMPL/DUF541"/>
</dbReference>
<proteinExistence type="predicted"/>
<name>A0A5D4GVV8_9HYPH</name>
<sequence>MNRRYVPLLLAAALAIPHAAAAQDMSQANSQPRIIVTGEGESAVAPDMAIVSLAVMREAATAREALDANNEAMAAVIEAMKEAGIEARDLQTAGLQINPRYVYPQNNDGEQQPRIVAYQVSNTLTVRVRDVAAVGEIIDRSVTLGVNQGGSISFTNDDPAAATTEARKRAVEDAVTRARTLAEAAGVSLGGIVEISEQAFTPPPVPMGQRAYRMEAAADAVPVEAGENTYRIQVNVTFELKQ</sequence>
<reference evidence="2 3" key="1">
    <citation type="submission" date="2019-08" db="EMBL/GenBank/DDBJ databases">
        <authorList>
            <person name="Seo Y.L."/>
        </authorList>
    </citation>
    <scope>NUCLEOTIDE SEQUENCE [LARGE SCALE GENOMIC DNA]</scope>
    <source>
        <strain evidence="2 3">MaA-C15</strain>
    </source>
</reference>
<comment type="caution">
    <text evidence="2">The sequence shown here is derived from an EMBL/GenBank/DDBJ whole genome shotgun (WGS) entry which is preliminary data.</text>
</comment>
<evidence type="ECO:0000313" key="2">
    <source>
        <dbReference type="EMBL" id="TYR30630.1"/>
    </source>
</evidence>